<dbReference type="Proteomes" id="UP000704068">
    <property type="component" value="Unassembled WGS sequence"/>
</dbReference>
<keyword evidence="3 6" id="KW-0012">Acyltransferase</keyword>
<keyword evidence="2" id="KW-0808">Transferase</keyword>
<evidence type="ECO:0000256" key="1">
    <source>
        <dbReference type="ARBA" id="ARBA00005189"/>
    </source>
</evidence>
<dbReference type="GO" id="GO:0006654">
    <property type="term" value="P:phosphatidic acid biosynthetic process"/>
    <property type="evidence" value="ECO:0007669"/>
    <property type="project" value="TreeGrafter"/>
</dbReference>
<comment type="pathway">
    <text evidence="1">Lipid metabolism.</text>
</comment>
<sequence>MLRFIYCCYQLVVALPLFILSTILTALITSIGSVLGSAHFWGYYPARLWSRFVCRLLLLQVEIVGREKLTKGQSYVFVANHQGSMDIFLVYGYLNRNFKWMMKKALRRLPFVGYACYKARHIFVDKSSPRKVKATIDFARKTLQGGTSLVVFPEGARTFTGHLGVFRKGAFQLADDLQLPIVPMTINGSFDILPRTKGFNFVRHHKLQLLIHDPIYPTSRSAEDILAIKDQAYDVIMRGLPPHYQGYVKNDDQ</sequence>
<dbReference type="SMART" id="SM00563">
    <property type="entry name" value="PlsC"/>
    <property type="match status" value="1"/>
</dbReference>
<keyword evidence="4" id="KW-1133">Transmembrane helix</keyword>
<proteinExistence type="predicted"/>
<accession>A0A929RUY7</accession>
<feature type="domain" description="Phospholipid/glycerol acyltransferase" evidence="5">
    <location>
        <begin position="75"/>
        <end position="189"/>
    </location>
</feature>
<evidence type="ECO:0000256" key="4">
    <source>
        <dbReference type="SAM" id="Phobius"/>
    </source>
</evidence>
<dbReference type="RefSeq" id="WP_278575903.1">
    <property type="nucleotide sequence ID" value="NZ_CAJPOW010000012.1"/>
</dbReference>
<dbReference type="CDD" id="cd07989">
    <property type="entry name" value="LPLAT_AGPAT-like"/>
    <property type="match status" value="1"/>
</dbReference>
<dbReference type="PANTHER" id="PTHR10434">
    <property type="entry name" value="1-ACYL-SN-GLYCEROL-3-PHOSPHATE ACYLTRANSFERASE"/>
    <property type="match status" value="1"/>
</dbReference>
<evidence type="ECO:0000259" key="5">
    <source>
        <dbReference type="SMART" id="SM00563"/>
    </source>
</evidence>
<organism evidence="6 7">
    <name type="scientific">Alloprevotella tannerae</name>
    <dbReference type="NCBI Taxonomy" id="76122"/>
    <lineage>
        <taxon>Bacteria</taxon>
        <taxon>Pseudomonadati</taxon>
        <taxon>Bacteroidota</taxon>
        <taxon>Bacteroidia</taxon>
        <taxon>Bacteroidales</taxon>
        <taxon>Prevotellaceae</taxon>
        <taxon>Alloprevotella</taxon>
    </lineage>
</organism>
<gene>
    <name evidence="6" type="ORF">HXK21_01520</name>
</gene>
<dbReference type="EMBL" id="JABZGR010000002">
    <property type="protein sequence ID" value="MBF0969710.1"/>
    <property type="molecule type" value="Genomic_DNA"/>
</dbReference>
<evidence type="ECO:0000313" key="7">
    <source>
        <dbReference type="Proteomes" id="UP000704068"/>
    </source>
</evidence>
<dbReference type="GO" id="GO:0003841">
    <property type="term" value="F:1-acylglycerol-3-phosphate O-acyltransferase activity"/>
    <property type="evidence" value="ECO:0007669"/>
    <property type="project" value="TreeGrafter"/>
</dbReference>
<dbReference type="AlphaFoldDB" id="A0A929RUY7"/>
<reference evidence="6" key="1">
    <citation type="submission" date="2020-04" db="EMBL/GenBank/DDBJ databases">
        <title>Deep metagenomics examines the oral microbiome during advanced dental caries in children, revealing novel taxa and co-occurrences with host molecules.</title>
        <authorList>
            <person name="Baker J.L."/>
            <person name="Morton J.T."/>
            <person name="Dinis M."/>
            <person name="Alvarez R."/>
            <person name="Tran N.C."/>
            <person name="Knight R."/>
            <person name="Edlund A."/>
        </authorList>
    </citation>
    <scope>NUCLEOTIDE SEQUENCE</scope>
    <source>
        <strain evidence="6">JCVI_34_bin.1</strain>
    </source>
</reference>
<evidence type="ECO:0000256" key="3">
    <source>
        <dbReference type="ARBA" id="ARBA00023315"/>
    </source>
</evidence>
<dbReference type="Pfam" id="PF01553">
    <property type="entry name" value="Acyltransferase"/>
    <property type="match status" value="1"/>
</dbReference>
<evidence type="ECO:0000313" key="6">
    <source>
        <dbReference type="EMBL" id="MBF0969710.1"/>
    </source>
</evidence>
<dbReference type="InterPro" id="IPR002123">
    <property type="entry name" value="Plipid/glycerol_acylTrfase"/>
</dbReference>
<protein>
    <submittedName>
        <fullName evidence="6">1-acyl-sn-glycerol-3-phosphate acyltransferase</fullName>
    </submittedName>
</protein>
<name>A0A929RUY7_9BACT</name>
<feature type="transmembrane region" description="Helical" evidence="4">
    <location>
        <begin position="12"/>
        <end position="41"/>
    </location>
</feature>
<dbReference type="SUPFAM" id="SSF69593">
    <property type="entry name" value="Glycerol-3-phosphate (1)-acyltransferase"/>
    <property type="match status" value="1"/>
</dbReference>
<comment type="caution">
    <text evidence="6">The sequence shown here is derived from an EMBL/GenBank/DDBJ whole genome shotgun (WGS) entry which is preliminary data.</text>
</comment>
<evidence type="ECO:0000256" key="2">
    <source>
        <dbReference type="ARBA" id="ARBA00022679"/>
    </source>
</evidence>
<keyword evidence="4" id="KW-0812">Transmembrane</keyword>
<keyword evidence="4" id="KW-0472">Membrane</keyword>
<dbReference type="PANTHER" id="PTHR10434:SF66">
    <property type="entry name" value="PHOSPHOLIPID_GLYCEROL ACYLTRANSFERASE DOMAIN-CONTAINING PROTEIN"/>
    <property type="match status" value="1"/>
</dbReference>